<dbReference type="GO" id="GO:0050660">
    <property type="term" value="F:flavin adenine dinucleotide binding"/>
    <property type="evidence" value="ECO:0007669"/>
    <property type="project" value="InterPro"/>
</dbReference>
<sequence length="357" mass="40624">MISTELINTDWAPKAEKQGSLSPEMLNLIYQEKWFKLFVPKELGGLGLTLLNALYLEEKIARLDASMGWTVTLCAGAGWFVGFLDEELSREIFTDPKVCLAGSGFVGGKANRKGDHYEISGSWTYASGALHATYFTANCEMLEDGKALLDANGKPIVKAFILKKEEVEILDGWSYMGMIATGSHAFKTENLQVPLHRAFEILPEKVTRTESIFRYPFLQFAEATLAVNILGITKHLQRLISETFWKRHEFRKYGQKHLDYFLKLEKSCEMKLETARGRFFEAVEFSWNELEIKGKISNKSLKSVSQSSRKLTQICREVNSKMHPFAGLEAAKTHTELNRVWRDFNTVSQHALLIFPF</sequence>
<dbReference type="EMBL" id="QKTX01000009">
    <property type="protein sequence ID" value="PZV82247.1"/>
    <property type="molecule type" value="Genomic_DNA"/>
</dbReference>
<evidence type="ECO:0000313" key="5">
    <source>
        <dbReference type="Proteomes" id="UP000248917"/>
    </source>
</evidence>
<keyword evidence="5" id="KW-1185">Reference proteome</keyword>
<evidence type="ECO:0000313" key="4">
    <source>
        <dbReference type="EMBL" id="PZV82247.1"/>
    </source>
</evidence>
<feature type="domain" description="Acyl-CoA dehydrogenase C-terminal" evidence="3">
    <location>
        <begin position="269"/>
        <end position="353"/>
    </location>
</feature>
<name>A0A326RPI7_9BACT</name>
<keyword evidence="1" id="KW-0560">Oxidoreductase</keyword>
<dbReference type="Gene3D" id="1.10.540.10">
    <property type="entry name" value="Acyl-CoA dehydrogenase/oxidase, N-terminal domain"/>
    <property type="match status" value="1"/>
</dbReference>
<dbReference type="Gene3D" id="1.20.140.10">
    <property type="entry name" value="Butyryl-CoA Dehydrogenase, subunit A, domain 3"/>
    <property type="match status" value="1"/>
</dbReference>
<dbReference type="InterPro" id="IPR009100">
    <property type="entry name" value="AcylCoA_DH/oxidase_NM_dom_sf"/>
</dbReference>
<evidence type="ECO:0000256" key="1">
    <source>
        <dbReference type="ARBA" id="ARBA00023002"/>
    </source>
</evidence>
<dbReference type="Pfam" id="PF08028">
    <property type="entry name" value="Acyl-CoA_dh_2"/>
    <property type="match status" value="1"/>
</dbReference>
<dbReference type="GO" id="GO:0003995">
    <property type="term" value="F:acyl-CoA dehydrogenase activity"/>
    <property type="evidence" value="ECO:0007669"/>
    <property type="project" value="TreeGrafter"/>
</dbReference>
<organism evidence="4 5">
    <name type="scientific">Algoriphagus aquaeductus</name>
    <dbReference type="NCBI Taxonomy" id="475299"/>
    <lineage>
        <taxon>Bacteria</taxon>
        <taxon>Pseudomonadati</taxon>
        <taxon>Bacteroidota</taxon>
        <taxon>Cytophagia</taxon>
        <taxon>Cytophagales</taxon>
        <taxon>Cyclobacteriaceae</taxon>
        <taxon>Algoriphagus</taxon>
    </lineage>
</organism>
<dbReference type="AlphaFoldDB" id="A0A326RPI7"/>
<evidence type="ECO:0000259" key="2">
    <source>
        <dbReference type="Pfam" id="PF02771"/>
    </source>
</evidence>
<feature type="domain" description="Acyl-CoA dehydrogenase/oxidase N-terminal" evidence="2">
    <location>
        <begin position="12"/>
        <end position="73"/>
    </location>
</feature>
<evidence type="ECO:0000259" key="3">
    <source>
        <dbReference type="Pfam" id="PF08028"/>
    </source>
</evidence>
<dbReference type="PANTHER" id="PTHR43884:SF25">
    <property type="entry name" value="ACYL-COA DEHYDROGENASE YDBM-RELATED"/>
    <property type="match status" value="1"/>
</dbReference>
<dbReference type="InterPro" id="IPR013107">
    <property type="entry name" value="Acyl-CoA_DH_C"/>
</dbReference>
<dbReference type="Proteomes" id="UP000248917">
    <property type="component" value="Unassembled WGS sequence"/>
</dbReference>
<protein>
    <submittedName>
        <fullName evidence="4">Alkylation response protein AidB-like acyl-CoA dehydrogenase</fullName>
    </submittedName>
</protein>
<comment type="caution">
    <text evidence="4">The sequence shown here is derived from an EMBL/GenBank/DDBJ whole genome shotgun (WGS) entry which is preliminary data.</text>
</comment>
<dbReference type="PIRSF" id="PIRSF016578">
    <property type="entry name" value="HsaA"/>
    <property type="match status" value="1"/>
</dbReference>
<dbReference type="SUPFAM" id="SSF56645">
    <property type="entry name" value="Acyl-CoA dehydrogenase NM domain-like"/>
    <property type="match status" value="1"/>
</dbReference>
<dbReference type="InterPro" id="IPR046373">
    <property type="entry name" value="Acyl-CoA_Oxase/DH_mid-dom_sf"/>
</dbReference>
<proteinExistence type="predicted"/>
<gene>
    <name evidence="4" type="ORF">CLV31_109108</name>
</gene>
<accession>A0A326RPI7</accession>
<dbReference type="InterPro" id="IPR037069">
    <property type="entry name" value="AcylCoA_DH/ox_N_sf"/>
</dbReference>
<dbReference type="InterPro" id="IPR013786">
    <property type="entry name" value="AcylCoA_DH/ox_N"/>
</dbReference>
<dbReference type="PANTHER" id="PTHR43884">
    <property type="entry name" value="ACYL-COA DEHYDROGENASE"/>
    <property type="match status" value="1"/>
</dbReference>
<reference evidence="4 5" key="1">
    <citation type="submission" date="2018-06" db="EMBL/GenBank/DDBJ databases">
        <title>Genomic Encyclopedia of Archaeal and Bacterial Type Strains, Phase II (KMG-II): from individual species to whole genera.</title>
        <authorList>
            <person name="Goeker M."/>
        </authorList>
    </citation>
    <scope>NUCLEOTIDE SEQUENCE [LARGE SCALE GENOMIC DNA]</scope>
    <source>
        <strain evidence="4 5">T4</strain>
    </source>
</reference>
<dbReference type="RefSeq" id="WP_181452635.1">
    <property type="nucleotide sequence ID" value="NZ_QKTX01000009.1"/>
</dbReference>
<dbReference type="Gene3D" id="2.40.110.10">
    <property type="entry name" value="Butyryl-CoA Dehydrogenase, subunit A, domain 2"/>
    <property type="match status" value="1"/>
</dbReference>
<dbReference type="Pfam" id="PF02771">
    <property type="entry name" value="Acyl-CoA_dh_N"/>
    <property type="match status" value="1"/>
</dbReference>